<evidence type="ECO:0000313" key="2">
    <source>
        <dbReference type="Proteomes" id="UP000051373"/>
    </source>
</evidence>
<accession>A0A0S8FQT4</accession>
<sequence length="129" mass="14682">MRNKIVDYKDSKVWQKALEVICDVIELVDMLPTGPASTIIGSQILGSSTSVCANIAEGHSSGTAREYHRILRIACRESKETDNWLQVIKRSKKFAKPEIVIRAQEIEVKNVEVMKMLSTLKKRLKEYFT</sequence>
<name>A0A0S8FQT4_UNCW3</name>
<dbReference type="InterPro" id="IPR012657">
    <property type="entry name" value="23S_rRNA-intervening_sequence"/>
</dbReference>
<dbReference type="AlphaFoldDB" id="A0A0S8FQT4"/>
<reference evidence="1 2" key="1">
    <citation type="journal article" date="2015" name="Microbiome">
        <title>Genomic resolution of linkages in carbon, nitrogen, and sulfur cycling among widespread estuary sediment bacteria.</title>
        <authorList>
            <person name="Baker B.J."/>
            <person name="Lazar C.S."/>
            <person name="Teske A.P."/>
            <person name="Dick G.J."/>
        </authorList>
    </citation>
    <scope>NUCLEOTIDE SEQUENCE [LARGE SCALE GENOMIC DNA]</scope>
    <source>
        <strain evidence="1">SM23_42</strain>
    </source>
</reference>
<organism evidence="1 2">
    <name type="scientific">candidate division WOR_3 bacterium SM23_42</name>
    <dbReference type="NCBI Taxonomy" id="1703779"/>
    <lineage>
        <taxon>Bacteria</taxon>
        <taxon>Bacteria division WOR-3</taxon>
    </lineage>
</organism>
<dbReference type="InterPro" id="IPR036583">
    <property type="entry name" value="23S_rRNA_IVS_sf"/>
</dbReference>
<dbReference type="Gene3D" id="1.20.1440.60">
    <property type="entry name" value="23S rRNA-intervening sequence"/>
    <property type="match status" value="1"/>
</dbReference>
<evidence type="ECO:0000313" key="1">
    <source>
        <dbReference type="EMBL" id="KPK63078.1"/>
    </source>
</evidence>
<evidence type="ECO:0008006" key="3">
    <source>
        <dbReference type="Google" id="ProtNLM"/>
    </source>
</evidence>
<dbReference type="NCBIfam" id="TIGR02436">
    <property type="entry name" value="four helix bundle protein"/>
    <property type="match status" value="1"/>
</dbReference>
<dbReference type="Pfam" id="PF05635">
    <property type="entry name" value="23S_rRNA_IVP"/>
    <property type="match status" value="1"/>
</dbReference>
<dbReference type="SUPFAM" id="SSF158446">
    <property type="entry name" value="IVS-encoded protein-like"/>
    <property type="match status" value="1"/>
</dbReference>
<proteinExistence type="predicted"/>
<dbReference type="PANTHER" id="PTHR38471:SF2">
    <property type="entry name" value="FOUR HELIX BUNDLE PROTEIN"/>
    <property type="match status" value="1"/>
</dbReference>
<gene>
    <name evidence="1" type="ORF">AMJ83_08370</name>
</gene>
<dbReference type="PANTHER" id="PTHR38471">
    <property type="entry name" value="FOUR HELIX BUNDLE PROTEIN"/>
    <property type="match status" value="1"/>
</dbReference>
<dbReference type="EMBL" id="LJUJ01000019">
    <property type="protein sequence ID" value="KPK63078.1"/>
    <property type="molecule type" value="Genomic_DNA"/>
</dbReference>
<protein>
    <recommendedName>
        <fullName evidence="3">Four helix bundle protein</fullName>
    </recommendedName>
</protein>
<dbReference type="Proteomes" id="UP000051373">
    <property type="component" value="Unassembled WGS sequence"/>
</dbReference>
<dbReference type="STRING" id="1703779.AMJ83_08370"/>
<comment type="caution">
    <text evidence="1">The sequence shown here is derived from an EMBL/GenBank/DDBJ whole genome shotgun (WGS) entry which is preliminary data.</text>
</comment>